<sequence>MNADLSARLLHILPLLISGAWTALQIALGAFVLALLLGLLLGTAATFTRRRLWRFLITAYIEWLRNVPALAHVFILYFGLPVFGIKLSSMSAAIFGLGMIGAAVLADVFHGGFRSLHLGQSEAALAIGMTPFQNWRYIMLPQVLRNTLGPVGNYVAQLIKDTSIASAIAAPEIMFFARNLVTSTFDTSLIYLAVIAIYVAMILPIGSGFLYLERRLRRAR</sequence>
<evidence type="ECO:0000256" key="5">
    <source>
        <dbReference type="ARBA" id="ARBA00022692"/>
    </source>
</evidence>
<dbReference type="EMBL" id="JAQQFM010000012">
    <property type="protein sequence ID" value="MFL9927179.1"/>
    <property type="molecule type" value="Genomic_DNA"/>
</dbReference>
<dbReference type="PANTHER" id="PTHR30614:SF0">
    <property type="entry name" value="L-CYSTINE TRANSPORT SYSTEM PERMEASE PROTEIN TCYL"/>
    <property type="match status" value="1"/>
</dbReference>
<accession>A0ABW9AFZ7</accession>
<comment type="similarity">
    <text evidence="2">Belongs to the binding-protein-dependent transport system permease family. HisMQ subfamily.</text>
</comment>
<reference evidence="11 12" key="1">
    <citation type="journal article" date="2024" name="Chem. Sci.">
        <title>Discovery of megapolipeptins by genome mining of a Burkholderiales bacteria collection.</title>
        <authorList>
            <person name="Paulo B.S."/>
            <person name="Recchia M.J.J."/>
            <person name="Lee S."/>
            <person name="Fergusson C.H."/>
            <person name="Romanowski S.B."/>
            <person name="Hernandez A."/>
            <person name="Krull N."/>
            <person name="Liu D.Y."/>
            <person name="Cavanagh H."/>
            <person name="Bos A."/>
            <person name="Gray C.A."/>
            <person name="Murphy B.T."/>
            <person name="Linington R.G."/>
            <person name="Eustaquio A.S."/>
        </authorList>
    </citation>
    <scope>NUCLEOTIDE SEQUENCE [LARGE SCALE GENOMIC DNA]</scope>
    <source>
        <strain evidence="11 12">RL21-008-BIB-A</strain>
    </source>
</reference>
<name>A0ABW9AFZ7_9BURK</name>
<dbReference type="Gene3D" id="1.10.3720.10">
    <property type="entry name" value="MetI-like"/>
    <property type="match status" value="1"/>
</dbReference>
<feature type="transmembrane region" description="Helical" evidence="9">
    <location>
        <begin position="20"/>
        <end position="42"/>
    </location>
</feature>
<keyword evidence="8 9" id="KW-0472">Membrane</keyword>
<dbReference type="InterPro" id="IPR010065">
    <property type="entry name" value="AA_ABC_transptr_permease_3TM"/>
</dbReference>
<evidence type="ECO:0000256" key="6">
    <source>
        <dbReference type="ARBA" id="ARBA00022970"/>
    </source>
</evidence>
<comment type="subcellular location">
    <subcellularLocation>
        <location evidence="1">Cell inner membrane</location>
        <topology evidence="1">Multi-pass membrane protein</topology>
    </subcellularLocation>
    <subcellularLocation>
        <location evidence="9">Cell membrane</location>
        <topology evidence="9">Multi-pass membrane protein</topology>
    </subcellularLocation>
</comment>
<keyword evidence="12" id="KW-1185">Reference proteome</keyword>
<evidence type="ECO:0000313" key="11">
    <source>
        <dbReference type="EMBL" id="MFL9927179.1"/>
    </source>
</evidence>
<dbReference type="CDD" id="cd06261">
    <property type="entry name" value="TM_PBP2"/>
    <property type="match status" value="1"/>
</dbReference>
<comment type="caution">
    <text evidence="11">The sequence shown here is derived from an EMBL/GenBank/DDBJ whole genome shotgun (WGS) entry which is preliminary data.</text>
</comment>
<dbReference type="SUPFAM" id="SSF161098">
    <property type="entry name" value="MetI-like"/>
    <property type="match status" value="1"/>
</dbReference>
<dbReference type="NCBIfam" id="TIGR01726">
    <property type="entry name" value="HEQRo_perm_3TM"/>
    <property type="match status" value="1"/>
</dbReference>
<protein>
    <submittedName>
        <fullName evidence="11">Amino acid ABC transporter permease</fullName>
    </submittedName>
</protein>
<keyword evidence="7 9" id="KW-1133">Transmembrane helix</keyword>
<keyword evidence="4" id="KW-1003">Cell membrane</keyword>
<evidence type="ECO:0000256" key="9">
    <source>
        <dbReference type="RuleBase" id="RU363032"/>
    </source>
</evidence>
<evidence type="ECO:0000313" key="12">
    <source>
        <dbReference type="Proteomes" id="UP001629246"/>
    </source>
</evidence>
<dbReference type="PANTHER" id="PTHR30614">
    <property type="entry name" value="MEMBRANE COMPONENT OF AMINO ACID ABC TRANSPORTER"/>
    <property type="match status" value="1"/>
</dbReference>
<dbReference type="Proteomes" id="UP001629246">
    <property type="component" value="Unassembled WGS sequence"/>
</dbReference>
<feature type="transmembrane region" description="Helical" evidence="9">
    <location>
        <begin position="63"/>
        <end position="84"/>
    </location>
</feature>
<evidence type="ECO:0000256" key="3">
    <source>
        <dbReference type="ARBA" id="ARBA00022448"/>
    </source>
</evidence>
<dbReference type="RefSeq" id="WP_408160418.1">
    <property type="nucleotide sequence ID" value="NZ_JAQQFM010000012.1"/>
</dbReference>
<keyword evidence="3 9" id="KW-0813">Transport</keyword>
<proteinExistence type="inferred from homology"/>
<evidence type="ECO:0000259" key="10">
    <source>
        <dbReference type="PROSITE" id="PS50928"/>
    </source>
</evidence>
<dbReference type="Pfam" id="PF00528">
    <property type="entry name" value="BPD_transp_1"/>
    <property type="match status" value="1"/>
</dbReference>
<keyword evidence="5 9" id="KW-0812">Transmembrane</keyword>
<dbReference type="InterPro" id="IPR035906">
    <property type="entry name" value="MetI-like_sf"/>
</dbReference>
<evidence type="ECO:0000256" key="7">
    <source>
        <dbReference type="ARBA" id="ARBA00022989"/>
    </source>
</evidence>
<evidence type="ECO:0000256" key="2">
    <source>
        <dbReference type="ARBA" id="ARBA00010072"/>
    </source>
</evidence>
<dbReference type="InterPro" id="IPR000515">
    <property type="entry name" value="MetI-like"/>
</dbReference>
<feature type="domain" description="ABC transmembrane type-1" evidence="10">
    <location>
        <begin position="20"/>
        <end position="207"/>
    </location>
</feature>
<keyword evidence="6" id="KW-0029">Amino-acid transport</keyword>
<gene>
    <name evidence="11" type="ORF">PQR62_23100</name>
</gene>
<organism evidence="11 12">
    <name type="scientific">Herbaspirillum lusitanum</name>
    <dbReference type="NCBI Taxonomy" id="213312"/>
    <lineage>
        <taxon>Bacteria</taxon>
        <taxon>Pseudomonadati</taxon>
        <taxon>Pseudomonadota</taxon>
        <taxon>Betaproteobacteria</taxon>
        <taxon>Burkholderiales</taxon>
        <taxon>Oxalobacteraceae</taxon>
        <taxon>Herbaspirillum</taxon>
    </lineage>
</organism>
<evidence type="ECO:0000256" key="1">
    <source>
        <dbReference type="ARBA" id="ARBA00004429"/>
    </source>
</evidence>
<dbReference type="InterPro" id="IPR043429">
    <property type="entry name" value="ArtM/GltK/GlnP/TcyL/YhdX-like"/>
</dbReference>
<dbReference type="PROSITE" id="PS50928">
    <property type="entry name" value="ABC_TM1"/>
    <property type="match status" value="1"/>
</dbReference>
<evidence type="ECO:0000256" key="4">
    <source>
        <dbReference type="ARBA" id="ARBA00022475"/>
    </source>
</evidence>
<feature type="transmembrane region" description="Helical" evidence="9">
    <location>
        <begin position="189"/>
        <end position="212"/>
    </location>
</feature>
<evidence type="ECO:0000256" key="8">
    <source>
        <dbReference type="ARBA" id="ARBA00023136"/>
    </source>
</evidence>